<comment type="caution">
    <text evidence="1">The sequence shown here is derived from an EMBL/GenBank/DDBJ whole genome shotgun (WGS) entry which is preliminary data.</text>
</comment>
<feature type="non-terminal residue" evidence="1">
    <location>
        <position position="63"/>
    </location>
</feature>
<sequence length="63" mass="6983">YESRATSRRSTRTRAPPTSTPPTSKPKPCLSKQCNRRAHVEPAKEARSAHLILNPTFRVGAVL</sequence>
<reference evidence="1" key="1">
    <citation type="journal article" date="2021" name="New Phytol.">
        <title>Evolutionary innovations through gain and loss of genes in the ectomycorrhizal Boletales.</title>
        <authorList>
            <person name="Wu G."/>
            <person name="Miyauchi S."/>
            <person name="Morin E."/>
            <person name="Kuo A."/>
            <person name="Drula E."/>
            <person name="Varga T."/>
            <person name="Kohler A."/>
            <person name="Feng B."/>
            <person name="Cao Y."/>
            <person name="Lipzen A."/>
            <person name="Daum C."/>
            <person name="Hundley H."/>
            <person name="Pangilinan J."/>
            <person name="Johnson J."/>
            <person name="Barry K."/>
            <person name="LaButti K."/>
            <person name="Ng V."/>
            <person name="Ahrendt S."/>
            <person name="Min B."/>
            <person name="Choi I.G."/>
            <person name="Park H."/>
            <person name="Plett J.M."/>
            <person name="Magnuson J."/>
            <person name="Spatafora J.W."/>
            <person name="Nagy L.G."/>
            <person name="Henrissat B."/>
            <person name="Grigoriev I.V."/>
            <person name="Yang Z.L."/>
            <person name="Xu J."/>
            <person name="Martin F.M."/>
        </authorList>
    </citation>
    <scope>NUCLEOTIDE SEQUENCE</scope>
    <source>
        <strain evidence="1">KUC20120723A-06</strain>
    </source>
</reference>
<proteinExistence type="predicted"/>
<protein>
    <submittedName>
        <fullName evidence="1">Uncharacterized protein</fullName>
    </submittedName>
</protein>
<keyword evidence="2" id="KW-1185">Reference proteome</keyword>
<dbReference type="Proteomes" id="UP000790709">
    <property type="component" value="Unassembled WGS sequence"/>
</dbReference>
<name>A0ACB8AXL4_9AGAM</name>
<dbReference type="EMBL" id="MU267221">
    <property type="protein sequence ID" value="KAH7917162.1"/>
    <property type="molecule type" value="Genomic_DNA"/>
</dbReference>
<evidence type="ECO:0000313" key="1">
    <source>
        <dbReference type="EMBL" id="KAH7917162.1"/>
    </source>
</evidence>
<evidence type="ECO:0000313" key="2">
    <source>
        <dbReference type="Proteomes" id="UP000790709"/>
    </source>
</evidence>
<organism evidence="1 2">
    <name type="scientific">Leucogyrophana mollusca</name>
    <dbReference type="NCBI Taxonomy" id="85980"/>
    <lineage>
        <taxon>Eukaryota</taxon>
        <taxon>Fungi</taxon>
        <taxon>Dikarya</taxon>
        <taxon>Basidiomycota</taxon>
        <taxon>Agaricomycotina</taxon>
        <taxon>Agaricomycetes</taxon>
        <taxon>Agaricomycetidae</taxon>
        <taxon>Boletales</taxon>
        <taxon>Boletales incertae sedis</taxon>
        <taxon>Leucogyrophana</taxon>
    </lineage>
</organism>
<feature type="non-terminal residue" evidence="1">
    <location>
        <position position="1"/>
    </location>
</feature>
<gene>
    <name evidence="1" type="ORF">BV22DRAFT_1076829</name>
</gene>
<accession>A0ACB8AXL4</accession>